<protein>
    <submittedName>
        <fullName evidence="3">Uncharacterized protein</fullName>
    </submittedName>
</protein>
<dbReference type="AlphaFoldDB" id="A0A813MBQ9"/>
<comment type="caution">
    <text evidence="3">The sequence shown here is derived from an EMBL/GenBank/DDBJ whole genome shotgun (WGS) entry which is preliminary data.</text>
</comment>
<dbReference type="Pfam" id="PF00022">
    <property type="entry name" value="Actin"/>
    <property type="match status" value="1"/>
</dbReference>
<dbReference type="Proteomes" id="UP000663879">
    <property type="component" value="Unassembled WGS sequence"/>
</dbReference>
<name>A0A813MBQ9_9BILA</name>
<keyword evidence="4" id="KW-1185">Reference proteome</keyword>
<dbReference type="Gene3D" id="3.30.420.40">
    <property type="match status" value="2"/>
</dbReference>
<sequence length="393" mass="44886">MSFLEPFGDKPAIIIDIGHAYTKCGYSAEPAPHAIIPTQVSQKKIFDYKNFSNSSDTLKEMLIEFFYKIYYKILNTNSKERKVVIVESVLTPSEFRTILADVLFNNFQASSVLFMPSHMASTYTLGINRALVIDIGYADCQIMPVSDGYSLTNLCNFVSLGAKEIHSHLKDMIEEYAFVTIGNEKVKFSSLANKPNLTESILEDIKLKCCFVTSFDRAQRFNDEIKLKNLQELEFVTDCDFNLENLILQIPGYVREMAFEILFRNEIDKEQTIPHLILETLSKCPIDLKKDFASNIVLIGGGCMLTGFKNRLVKEINCLLNSPHEKYSKIFSFNNLNYHTPPSHENYTAWLGASLFGSLEILDNYSLHNGKYKELDRLPDWFSINLKSNMVQI</sequence>
<proteinExistence type="inferred from homology"/>
<dbReference type="EMBL" id="CAJNOC010000144">
    <property type="protein sequence ID" value="CAF0719046.1"/>
    <property type="molecule type" value="Genomic_DNA"/>
</dbReference>
<dbReference type="OrthoDB" id="337660at2759"/>
<dbReference type="SUPFAM" id="SSF53067">
    <property type="entry name" value="Actin-like ATPase domain"/>
    <property type="match status" value="2"/>
</dbReference>
<reference evidence="3" key="1">
    <citation type="submission" date="2021-02" db="EMBL/GenBank/DDBJ databases">
        <authorList>
            <person name="Nowell W R."/>
        </authorList>
    </citation>
    <scope>NUCLEOTIDE SEQUENCE</scope>
    <source>
        <strain evidence="3">Ploen Becks lab</strain>
    </source>
</reference>
<evidence type="ECO:0000313" key="4">
    <source>
        <dbReference type="Proteomes" id="UP000663879"/>
    </source>
</evidence>
<dbReference type="CDD" id="cd10207">
    <property type="entry name" value="ASKHA_NBD_Arp10"/>
    <property type="match status" value="1"/>
</dbReference>
<organism evidence="3 4">
    <name type="scientific">Brachionus calyciflorus</name>
    <dbReference type="NCBI Taxonomy" id="104777"/>
    <lineage>
        <taxon>Eukaryota</taxon>
        <taxon>Metazoa</taxon>
        <taxon>Spiralia</taxon>
        <taxon>Gnathifera</taxon>
        <taxon>Rotifera</taxon>
        <taxon>Eurotatoria</taxon>
        <taxon>Monogononta</taxon>
        <taxon>Pseudotrocha</taxon>
        <taxon>Ploima</taxon>
        <taxon>Brachionidae</taxon>
        <taxon>Brachionus</taxon>
    </lineage>
</organism>
<accession>A0A813MBQ9</accession>
<evidence type="ECO:0000256" key="1">
    <source>
        <dbReference type="ARBA" id="ARBA00003520"/>
    </source>
</evidence>
<dbReference type="InterPro" id="IPR004000">
    <property type="entry name" value="Actin"/>
</dbReference>
<dbReference type="Gene3D" id="3.90.640.10">
    <property type="entry name" value="Actin, Chain A, domain 4"/>
    <property type="match status" value="1"/>
</dbReference>
<comment type="function">
    <text evidence="1">Actins are highly conserved proteins that are involved in various types of cell motility and are ubiquitously expressed in all eukaryotic cells.</text>
</comment>
<dbReference type="SMART" id="SM00268">
    <property type="entry name" value="ACTIN"/>
    <property type="match status" value="1"/>
</dbReference>
<gene>
    <name evidence="3" type="ORF">OXX778_LOCUS2010</name>
</gene>
<comment type="similarity">
    <text evidence="2">Belongs to the actin family.</text>
</comment>
<evidence type="ECO:0000256" key="2">
    <source>
        <dbReference type="RuleBase" id="RU000487"/>
    </source>
</evidence>
<dbReference type="PANTHER" id="PTHR11937">
    <property type="entry name" value="ACTIN"/>
    <property type="match status" value="1"/>
</dbReference>
<evidence type="ECO:0000313" key="3">
    <source>
        <dbReference type="EMBL" id="CAF0719046.1"/>
    </source>
</evidence>
<dbReference type="InterPro" id="IPR043129">
    <property type="entry name" value="ATPase_NBD"/>
</dbReference>